<name>A0A9W4GWC8_9ACTN</name>
<evidence type="ECO:0000313" key="1">
    <source>
        <dbReference type="EMBL" id="CAG6397599.1"/>
    </source>
</evidence>
<protein>
    <submittedName>
        <fullName evidence="1">Uncharacterized protein</fullName>
    </submittedName>
</protein>
<proteinExistence type="predicted"/>
<accession>A0A9W4GWC8</accession>
<comment type="caution">
    <text evidence="1">The sequence shown here is derived from an EMBL/GenBank/DDBJ whole genome shotgun (WGS) entry which is preliminary data.</text>
</comment>
<keyword evidence="2" id="KW-1185">Reference proteome</keyword>
<evidence type="ECO:0000313" key="2">
    <source>
        <dbReference type="Proteomes" id="UP001152519"/>
    </source>
</evidence>
<dbReference type="EMBL" id="CAJSLV010000090">
    <property type="protein sequence ID" value="CAG6397599.1"/>
    <property type="molecule type" value="Genomic_DNA"/>
</dbReference>
<gene>
    <name evidence="1" type="ORF">SCOCK_580025</name>
</gene>
<dbReference type="Proteomes" id="UP001152519">
    <property type="component" value="Unassembled WGS sequence"/>
</dbReference>
<organism evidence="1 2">
    <name type="scientific">Actinacidiphila cocklensis</name>
    <dbReference type="NCBI Taxonomy" id="887465"/>
    <lineage>
        <taxon>Bacteria</taxon>
        <taxon>Bacillati</taxon>
        <taxon>Actinomycetota</taxon>
        <taxon>Actinomycetes</taxon>
        <taxon>Kitasatosporales</taxon>
        <taxon>Streptomycetaceae</taxon>
        <taxon>Actinacidiphila</taxon>
    </lineage>
</organism>
<reference evidence="1" key="1">
    <citation type="submission" date="2021-05" db="EMBL/GenBank/DDBJ databases">
        <authorList>
            <person name="Arsene-Ploetze F."/>
        </authorList>
    </citation>
    <scope>NUCLEOTIDE SEQUENCE</scope>
    <source>
        <strain evidence="1">DSM 42138</strain>
    </source>
</reference>
<sequence length="52" mass="5920">MVLRMDEHLLHVISDGRVVKTMPLPIPADRLPGLRAFRPQPRRCHRAALPGQ</sequence>
<dbReference type="AlphaFoldDB" id="A0A9W4GWC8"/>